<evidence type="ECO:0000256" key="1">
    <source>
        <dbReference type="ARBA" id="ARBA00004141"/>
    </source>
</evidence>
<evidence type="ECO:0000313" key="7">
    <source>
        <dbReference type="EMBL" id="MBB6051773.1"/>
    </source>
</evidence>
<evidence type="ECO:0000256" key="2">
    <source>
        <dbReference type="ARBA" id="ARBA00009012"/>
    </source>
</evidence>
<keyword evidence="8" id="KW-1185">Reference proteome</keyword>
<gene>
    <name evidence="7" type="ORF">HNQ39_003583</name>
</gene>
<dbReference type="EMBL" id="JACHGW010000003">
    <property type="protein sequence ID" value="MBB6051773.1"/>
    <property type="molecule type" value="Genomic_DNA"/>
</dbReference>
<dbReference type="InterPro" id="IPR002794">
    <property type="entry name" value="DUF92_TMEM19"/>
</dbReference>
<feature type="transmembrane region" description="Helical" evidence="6">
    <location>
        <begin position="144"/>
        <end position="165"/>
    </location>
</feature>
<sequence>MTPLLAATIGAPLMGFLAWRVRALTLSGAVAAAGVGFCHLAFGGWLAAGALLTFFGTSTALSKLGKRKKDKLGFEKPGQRDAWQVLANGGIAALCALLGQPEAMLGALAAANADTWATELGSLFGGKPRRITTLAPAEPGESGAVSVLGTLAALAGAALIGGLPCLWGRGGLFLTVTLAGFLGALVDSVLGATLQAQWWDEQKKRWSEIPQGKPTRGVNWMRNDAVNILATLVGAVTAYVLGHVLIH</sequence>
<dbReference type="AlphaFoldDB" id="A0A7W9ST30"/>
<accession>A0A7W9ST30</accession>
<organism evidence="7 8">
    <name type="scientific">Armatimonas rosea</name>
    <dbReference type="NCBI Taxonomy" id="685828"/>
    <lineage>
        <taxon>Bacteria</taxon>
        <taxon>Bacillati</taxon>
        <taxon>Armatimonadota</taxon>
        <taxon>Armatimonadia</taxon>
        <taxon>Armatimonadales</taxon>
        <taxon>Armatimonadaceae</taxon>
        <taxon>Armatimonas</taxon>
    </lineage>
</organism>
<comment type="subcellular location">
    <subcellularLocation>
        <location evidence="1">Membrane</location>
        <topology evidence="1">Multi-pass membrane protein</topology>
    </subcellularLocation>
</comment>
<feature type="transmembrane region" description="Helical" evidence="6">
    <location>
        <begin position="225"/>
        <end position="246"/>
    </location>
</feature>
<protein>
    <submittedName>
        <fullName evidence="7">Uncharacterized protein (TIGR00297 family)</fullName>
    </submittedName>
</protein>
<dbReference type="Proteomes" id="UP000520814">
    <property type="component" value="Unassembled WGS sequence"/>
</dbReference>
<feature type="transmembrane region" description="Helical" evidence="6">
    <location>
        <begin position="42"/>
        <end position="61"/>
    </location>
</feature>
<dbReference type="RefSeq" id="WP_184199438.1">
    <property type="nucleotide sequence ID" value="NZ_JACHGW010000003.1"/>
</dbReference>
<dbReference type="PANTHER" id="PTHR13353:SF5">
    <property type="entry name" value="TRANSMEMBRANE PROTEIN 19"/>
    <property type="match status" value="1"/>
</dbReference>
<evidence type="ECO:0000256" key="3">
    <source>
        <dbReference type="ARBA" id="ARBA00022692"/>
    </source>
</evidence>
<comment type="similarity">
    <text evidence="2">Belongs to the TMEM19 family.</text>
</comment>
<evidence type="ECO:0000313" key="8">
    <source>
        <dbReference type="Proteomes" id="UP000520814"/>
    </source>
</evidence>
<evidence type="ECO:0000256" key="4">
    <source>
        <dbReference type="ARBA" id="ARBA00022989"/>
    </source>
</evidence>
<keyword evidence="3 6" id="KW-0812">Transmembrane</keyword>
<keyword evidence="4 6" id="KW-1133">Transmembrane helix</keyword>
<evidence type="ECO:0000256" key="6">
    <source>
        <dbReference type="SAM" id="Phobius"/>
    </source>
</evidence>
<dbReference type="Pfam" id="PF01940">
    <property type="entry name" value="DUF92"/>
    <property type="match status" value="1"/>
</dbReference>
<keyword evidence="5 6" id="KW-0472">Membrane</keyword>
<dbReference type="GO" id="GO:0016020">
    <property type="term" value="C:membrane"/>
    <property type="evidence" value="ECO:0007669"/>
    <property type="project" value="UniProtKB-SubCell"/>
</dbReference>
<reference evidence="7 8" key="1">
    <citation type="submission" date="2020-08" db="EMBL/GenBank/DDBJ databases">
        <title>Genomic Encyclopedia of Type Strains, Phase IV (KMG-IV): sequencing the most valuable type-strain genomes for metagenomic binning, comparative biology and taxonomic classification.</title>
        <authorList>
            <person name="Goeker M."/>
        </authorList>
    </citation>
    <scope>NUCLEOTIDE SEQUENCE [LARGE SCALE GENOMIC DNA]</scope>
    <source>
        <strain evidence="7 8">DSM 23562</strain>
    </source>
</reference>
<feature type="transmembrane region" description="Helical" evidence="6">
    <location>
        <begin position="172"/>
        <end position="194"/>
    </location>
</feature>
<dbReference type="PANTHER" id="PTHR13353">
    <property type="entry name" value="TRANSMEMBRANE PROTEIN 19"/>
    <property type="match status" value="1"/>
</dbReference>
<proteinExistence type="inferred from homology"/>
<evidence type="ECO:0000256" key="5">
    <source>
        <dbReference type="ARBA" id="ARBA00023136"/>
    </source>
</evidence>
<comment type="caution">
    <text evidence="7">The sequence shown here is derived from an EMBL/GenBank/DDBJ whole genome shotgun (WGS) entry which is preliminary data.</text>
</comment>
<name>A0A7W9ST30_ARMRO</name>